<comment type="caution">
    <text evidence="1">The sequence shown here is derived from an EMBL/GenBank/DDBJ whole genome shotgun (WGS) entry which is preliminary data.</text>
</comment>
<dbReference type="Proteomes" id="UP000214746">
    <property type="component" value="Unassembled WGS sequence"/>
</dbReference>
<evidence type="ECO:0000313" key="1">
    <source>
        <dbReference type="EMBL" id="PZE20386.1"/>
    </source>
</evidence>
<evidence type="ECO:0008006" key="3">
    <source>
        <dbReference type="Google" id="ProtNLM"/>
    </source>
</evidence>
<keyword evidence="2" id="KW-1185">Reference proteome</keyword>
<dbReference type="RefSeq" id="WP_089200466.1">
    <property type="nucleotide sequence ID" value="NZ_NHRJ02000007.1"/>
</dbReference>
<gene>
    <name evidence="1" type="ORF">CBW46_013175</name>
</gene>
<dbReference type="InterPro" id="IPR027417">
    <property type="entry name" value="P-loop_NTPase"/>
</dbReference>
<evidence type="ECO:0000313" key="2">
    <source>
        <dbReference type="Proteomes" id="UP000214746"/>
    </source>
</evidence>
<dbReference type="SUPFAM" id="SSF52540">
    <property type="entry name" value="P-loop containing nucleoside triphosphate hydrolases"/>
    <property type="match status" value="2"/>
</dbReference>
<dbReference type="EMBL" id="NHRJ02000007">
    <property type="protein sequence ID" value="PZE20386.1"/>
    <property type="molecule type" value="Genomic_DNA"/>
</dbReference>
<proteinExistence type="predicted"/>
<accession>A0A2W1NRL8</accession>
<organism evidence="1 2">
    <name type="scientific">Paenibacillus xerothermodurans</name>
    <dbReference type="NCBI Taxonomy" id="1977292"/>
    <lineage>
        <taxon>Bacteria</taxon>
        <taxon>Bacillati</taxon>
        <taxon>Bacillota</taxon>
        <taxon>Bacilli</taxon>
        <taxon>Bacillales</taxon>
        <taxon>Paenibacillaceae</taxon>
        <taxon>Paenibacillus</taxon>
    </lineage>
</organism>
<name>A0A2W1NRL8_PAEXE</name>
<sequence length="358" mass="40017">MSSTRNYFALGHTARGFHSLYGSAFHETQRLYILEGGYGAGKSHWMHKLATAVQERGEPVELFHSPLNPGSVDGIIINGGKTGVVDGSAYRGAAITAPGVREIYVNLWPALQTSDLTAYKKDISELNAGITEGYEQAFDIFAEALSVHDQWEKFYIQNMDFKKADQVADNLADAWFTGHKKNKPSHVRRRFFGAATPDGAVDHIQSLTQEVNKRYFLKGRPGSGKSTMLKKLSASAQSLGIDVDVFHCGFDPNSLDMLIFPELSIAVFDSTAPHEYFPHRSSDEIVDLYELLIAPGTDEKHQAQLKEIRQVYSAKMKAATACLRKVREYNQQLKSIYVNHTDYQAVEHITSQLEQRIL</sequence>
<protein>
    <recommendedName>
        <fullName evidence="3">ATPase</fullName>
    </recommendedName>
</protein>
<dbReference type="AlphaFoldDB" id="A0A2W1NRL8"/>
<reference evidence="1" key="1">
    <citation type="submission" date="2018-06" db="EMBL/GenBank/DDBJ databases">
        <title>Paenibacillus xerothermodurans sp. nov. an extremely dry heat resistant spore forming bacterium isolated from the soil of Cape Canaveral, Florida.</title>
        <authorList>
            <person name="Seuylemezian A."/>
            <person name="Kaur N."/>
            <person name="Patil P."/>
            <person name="Patil P."/>
            <person name="Mayilraj S."/>
            <person name="Vaishampayan P."/>
        </authorList>
    </citation>
    <scope>NUCLEOTIDE SEQUENCE [LARGE SCALE GENOMIC DNA]</scope>
    <source>
        <strain evidence="1">ATCC 27380</strain>
    </source>
</reference>
<dbReference type="OrthoDB" id="9781752at2"/>